<keyword evidence="2" id="KW-0677">Repeat</keyword>
<evidence type="ECO:0000259" key="10">
    <source>
        <dbReference type="PROSITE" id="PS51514"/>
    </source>
</evidence>
<evidence type="ECO:0000256" key="6">
    <source>
        <dbReference type="PROSITE-ProRule" id="PRU00235"/>
    </source>
</evidence>
<dbReference type="InterPro" id="IPR058923">
    <property type="entry name" value="RCC1-like_dom"/>
</dbReference>
<keyword evidence="12" id="KW-1185">Reference proteome</keyword>
<evidence type="ECO:0000256" key="5">
    <source>
        <dbReference type="PROSITE-ProRule" id="PRU00091"/>
    </source>
</evidence>
<gene>
    <name evidence="11" type="ORF">VNO77_43551</name>
</gene>
<feature type="repeat" description="RCC1" evidence="6">
    <location>
        <begin position="597"/>
        <end position="648"/>
    </location>
</feature>
<dbReference type="InterPro" id="IPR011993">
    <property type="entry name" value="PH-like_dom_sf"/>
</dbReference>
<keyword evidence="1" id="KW-0479">Metal-binding</keyword>
<evidence type="ECO:0000256" key="4">
    <source>
        <dbReference type="ARBA" id="ARBA00022833"/>
    </source>
</evidence>
<evidence type="ECO:0000256" key="7">
    <source>
        <dbReference type="SAM" id="Coils"/>
    </source>
</evidence>
<evidence type="ECO:0000256" key="8">
    <source>
        <dbReference type="SAM" id="MobiDB-lite"/>
    </source>
</evidence>
<dbReference type="CDD" id="cd13365">
    <property type="entry name" value="PH_PLC_plant-like"/>
    <property type="match status" value="1"/>
</dbReference>
<dbReference type="Proteomes" id="UP001367508">
    <property type="component" value="Unassembled WGS sequence"/>
</dbReference>
<dbReference type="PROSITE" id="PS51514">
    <property type="entry name" value="BRX"/>
    <property type="match status" value="1"/>
</dbReference>
<keyword evidence="4" id="KW-0862">Zinc</keyword>
<evidence type="ECO:0000256" key="3">
    <source>
        <dbReference type="ARBA" id="ARBA00022771"/>
    </source>
</evidence>
<organism evidence="11 12">
    <name type="scientific">Canavalia gladiata</name>
    <name type="common">Sword bean</name>
    <name type="synonym">Dolichos gladiatus</name>
    <dbReference type="NCBI Taxonomy" id="3824"/>
    <lineage>
        <taxon>Eukaryota</taxon>
        <taxon>Viridiplantae</taxon>
        <taxon>Streptophyta</taxon>
        <taxon>Embryophyta</taxon>
        <taxon>Tracheophyta</taxon>
        <taxon>Spermatophyta</taxon>
        <taxon>Magnoliopsida</taxon>
        <taxon>eudicotyledons</taxon>
        <taxon>Gunneridae</taxon>
        <taxon>Pentapetalae</taxon>
        <taxon>rosids</taxon>
        <taxon>fabids</taxon>
        <taxon>Fabales</taxon>
        <taxon>Fabaceae</taxon>
        <taxon>Papilionoideae</taxon>
        <taxon>50 kb inversion clade</taxon>
        <taxon>NPAAA clade</taxon>
        <taxon>indigoferoid/millettioid clade</taxon>
        <taxon>Phaseoleae</taxon>
        <taxon>Canavalia</taxon>
    </lineage>
</organism>
<dbReference type="CDD" id="cd00065">
    <property type="entry name" value="FYVE_like_SF"/>
    <property type="match status" value="1"/>
</dbReference>
<dbReference type="InterPro" id="IPR013591">
    <property type="entry name" value="Brevis_radix_dom"/>
</dbReference>
<protein>
    <submittedName>
        <fullName evidence="11">Uncharacterized protein</fullName>
    </submittedName>
</protein>
<dbReference type="Pfam" id="PF16457">
    <property type="entry name" value="PH_12"/>
    <property type="match status" value="1"/>
</dbReference>
<dbReference type="Gene3D" id="3.30.40.10">
    <property type="entry name" value="Zinc/RING finger domain, C3HC4 (zinc finger)"/>
    <property type="match status" value="1"/>
</dbReference>
<dbReference type="Pfam" id="PF01363">
    <property type="entry name" value="FYVE"/>
    <property type="match status" value="1"/>
</dbReference>
<dbReference type="InterPro" id="IPR051210">
    <property type="entry name" value="Ub_ligase/GEF_domain"/>
</dbReference>
<dbReference type="PROSITE" id="PS50012">
    <property type="entry name" value="RCC1_3"/>
    <property type="match status" value="6"/>
</dbReference>
<dbReference type="InterPro" id="IPR000408">
    <property type="entry name" value="Reg_chr_condens"/>
</dbReference>
<feature type="repeat" description="RCC1" evidence="6">
    <location>
        <begin position="546"/>
        <end position="596"/>
    </location>
</feature>
<reference evidence="11 12" key="1">
    <citation type="submission" date="2024-01" db="EMBL/GenBank/DDBJ databases">
        <title>The genomes of 5 underutilized Papilionoideae crops provide insights into root nodulation and disease resistanc.</title>
        <authorList>
            <person name="Jiang F."/>
        </authorList>
    </citation>
    <scope>NUCLEOTIDE SEQUENCE [LARGE SCALE GENOMIC DNA]</scope>
    <source>
        <strain evidence="11">LVBAO_FW01</strain>
        <tissue evidence="11">Leaves</tissue>
    </source>
</reference>
<dbReference type="SUPFAM" id="SSF50729">
    <property type="entry name" value="PH domain-like"/>
    <property type="match status" value="1"/>
</dbReference>
<dbReference type="AlphaFoldDB" id="A0AAN9PPJ0"/>
<dbReference type="GO" id="GO:0008270">
    <property type="term" value="F:zinc ion binding"/>
    <property type="evidence" value="ECO:0007669"/>
    <property type="project" value="UniProtKB-KW"/>
</dbReference>
<dbReference type="SUPFAM" id="SSF50985">
    <property type="entry name" value="RCC1/BLIP-II"/>
    <property type="match status" value="1"/>
</dbReference>
<dbReference type="Pfam" id="PF08381">
    <property type="entry name" value="BRX"/>
    <property type="match status" value="1"/>
</dbReference>
<dbReference type="InterPro" id="IPR001849">
    <property type="entry name" value="PH_domain"/>
</dbReference>
<dbReference type="InterPro" id="IPR017455">
    <property type="entry name" value="Znf_FYVE-rel"/>
</dbReference>
<evidence type="ECO:0000313" key="11">
    <source>
        <dbReference type="EMBL" id="KAK7305644.1"/>
    </source>
</evidence>
<feature type="coiled-coil region" evidence="7">
    <location>
        <begin position="854"/>
        <end position="888"/>
    </location>
</feature>
<dbReference type="InterPro" id="IPR009091">
    <property type="entry name" value="RCC1/BLIP-II"/>
</dbReference>
<feature type="repeat" description="RCC1" evidence="6">
    <location>
        <begin position="431"/>
        <end position="482"/>
    </location>
</feature>
<feature type="domain" description="BRX" evidence="10">
    <location>
        <begin position="1006"/>
        <end position="1061"/>
    </location>
</feature>
<keyword evidence="3 5" id="KW-0863">Zinc-finger</keyword>
<evidence type="ECO:0000256" key="1">
    <source>
        <dbReference type="ARBA" id="ARBA00022723"/>
    </source>
</evidence>
<dbReference type="Gene3D" id="2.130.10.30">
    <property type="entry name" value="Regulator of chromosome condensation 1/beta-lactamase-inhibitor protein II"/>
    <property type="match status" value="3"/>
</dbReference>
<dbReference type="PANTHER" id="PTHR22870">
    <property type="entry name" value="REGULATOR OF CHROMOSOME CONDENSATION"/>
    <property type="match status" value="1"/>
</dbReference>
<dbReference type="SUPFAM" id="SSF57903">
    <property type="entry name" value="FYVE/PHD zinc finger"/>
    <property type="match status" value="1"/>
</dbReference>
<sequence>MTMEEDSLPPVPFDRAVEQAIVSIKKGAYLLKCGRRGKPKLCPFRLSQDERILIWYSGQQEKHLRLSAVTKIVQGQGNIRSQRQNEAEKECHSFSLIYANGERSLDLICKDKAQAASWFVGLKAVISRCQHPRTFSSLRSCKGVQSCVSSPAGILRRKKNLGLLDDTSQFTQVHSLCASPTLSLSERCFSDGLSCTSDNLYSSASFLSSTHGIAENSVPSSPFIDPDIHSKVESTRVDKEHKKAMSYRSLMHPTTSPQVGNNNVLKDVMIWGGGIGCLVGIVNERFVQHGIYSLVPKLLESTAMLDVQNIALGGKHAALVTKQGEVFCWGQGKWGRLGQKIDMDISSPKIVDSLNGIHVKHVACGEYHTCALTDSGEVYTWGNDVCCADLANVGRTRSQWIPQKLSGPLDGITISSVACGEWHTAIVSSCGRLYTYGDGTFGVLGHGDLRSFSSPKEVESLSGLRVRSVACGSWHTAAIVEVMFDRFRYNSASGKLFTWGDGDEGRLGHADNGSKLVPTCVTQLVDYDFVQVSCGRMLTLALTNMGKVFAMGSAKYGQLGNPHAKDKAVMVEGQLKQEFVKVISSGSYHVAVLTSAGSVYTWGKGENGQLGLGDTEDRYTPCFVEALRDRQVDTITCGPSFTAAICLHKPISISDQSTCSGCRLPFGFTRKKHNCYNCGLLFCRACSSKKIINAPLAPSKSKAFRVCDQCFDKRQGGTHSAMSSKSRNYNTQQMLKHQHKIADVTEDRGETNVTQGPLLSLGQSCYRKSMPSGRKDWKNQQESQQDLEDSSSMLGGMPQWGQVPCPAIFKINYTENSVVQVSSSKNKLATVSPLNVESTVCNFPTAETDTTKSDKILIEEVQRLRAEATRLEEQCELKNQKIQECQQKIEESWFVAREEAAKCKAAKEVIKALALRLHSISGKDNAGQEAKVGLQEILPNVGPIHTDMKSPRDGNMDSLSNSPIVFSDTLKSKFGRSLFPKNDKLMENSNLNKAESQQDTTNGLKTEWVEQYEPGVYITFTTLPCGKKGLKRVRFSRKRFSEKEAEKWWEENQGTVYHKYGIEGYINNTSQSQSQSQVKG</sequence>
<dbReference type="InterPro" id="IPR011011">
    <property type="entry name" value="Znf_FYVE_PHD"/>
</dbReference>
<proteinExistence type="predicted"/>
<dbReference type="PRINTS" id="PR00633">
    <property type="entry name" value="RCCNDNSATION"/>
</dbReference>
<dbReference type="PROSITE" id="PS00626">
    <property type="entry name" value="RCC1_2"/>
    <property type="match status" value="1"/>
</dbReference>
<name>A0AAN9PPJ0_CANGL</name>
<keyword evidence="7" id="KW-0175">Coiled coil</keyword>
<feature type="repeat" description="RCC1" evidence="6">
    <location>
        <begin position="494"/>
        <end position="545"/>
    </location>
</feature>
<evidence type="ECO:0000259" key="9">
    <source>
        <dbReference type="PROSITE" id="PS50178"/>
    </source>
</evidence>
<feature type="repeat" description="RCC1" evidence="6">
    <location>
        <begin position="376"/>
        <end position="430"/>
    </location>
</feature>
<accession>A0AAN9PPJ0</accession>
<feature type="domain" description="FYVE-type" evidence="9">
    <location>
        <begin position="653"/>
        <end position="715"/>
    </location>
</feature>
<dbReference type="Pfam" id="PF25390">
    <property type="entry name" value="WD40_RLD"/>
    <property type="match status" value="1"/>
</dbReference>
<evidence type="ECO:0000313" key="12">
    <source>
        <dbReference type="Proteomes" id="UP001367508"/>
    </source>
</evidence>
<dbReference type="InterPro" id="IPR000306">
    <property type="entry name" value="Znf_FYVE"/>
</dbReference>
<dbReference type="InterPro" id="IPR013083">
    <property type="entry name" value="Znf_RING/FYVE/PHD"/>
</dbReference>
<dbReference type="EMBL" id="JAYMYQ010000011">
    <property type="protein sequence ID" value="KAK7305644.1"/>
    <property type="molecule type" value="Genomic_DNA"/>
</dbReference>
<evidence type="ECO:0000256" key="2">
    <source>
        <dbReference type="ARBA" id="ARBA00022737"/>
    </source>
</evidence>
<feature type="repeat" description="RCC1" evidence="6">
    <location>
        <begin position="324"/>
        <end position="375"/>
    </location>
</feature>
<dbReference type="PROSITE" id="PS50178">
    <property type="entry name" value="ZF_FYVE"/>
    <property type="match status" value="1"/>
</dbReference>
<dbReference type="PANTHER" id="PTHR22870:SF350">
    <property type="entry name" value="F12P19.9 PROTEIN"/>
    <property type="match status" value="1"/>
</dbReference>
<dbReference type="SMART" id="SM00064">
    <property type="entry name" value="FYVE"/>
    <property type="match status" value="1"/>
</dbReference>
<comment type="caution">
    <text evidence="11">The sequence shown here is derived from an EMBL/GenBank/DDBJ whole genome shotgun (WGS) entry which is preliminary data.</text>
</comment>
<dbReference type="Gene3D" id="2.30.29.30">
    <property type="entry name" value="Pleckstrin-homology domain (PH domain)/Phosphotyrosine-binding domain (PTB)"/>
    <property type="match status" value="1"/>
</dbReference>
<feature type="region of interest" description="Disordered" evidence="8">
    <location>
        <begin position="769"/>
        <end position="791"/>
    </location>
</feature>